<name>A0A8S5M7E0_9CAUD</name>
<accession>A0A8S5M7E0</accession>
<reference evidence="1" key="1">
    <citation type="journal article" date="2021" name="Proc. Natl. Acad. Sci. U.S.A.">
        <title>A Catalog of Tens of Thousands of Viruses from Human Metagenomes Reveals Hidden Associations with Chronic Diseases.</title>
        <authorList>
            <person name="Tisza M.J."/>
            <person name="Buck C.B."/>
        </authorList>
    </citation>
    <scope>NUCLEOTIDE SEQUENCE</scope>
    <source>
        <strain evidence="1">Ctrgt10</strain>
    </source>
</reference>
<dbReference type="EMBL" id="BK014839">
    <property type="protein sequence ID" value="DAD78132.1"/>
    <property type="molecule type" value="Genomic_DNA"/>
</dbReference>
<organism evidence="1">
    <name type="scientific">Siphoviridae sp. ctrgt10</name>
    <dbReference type="NCBI Taxonomy" id="2826479"/>
    <lineage>
        <taxon>Viruses</taxon>
        <taxon>Duplodnaviria</taxon>
        <taxon>Heunggongvirae</taxon>
        <taxon>Uroviricota</taxon>
        <taxon>Caudoviricetes</taxon>
    </lineage>
</organism>
<protein>
    <submittedName>
        <fullName evidence="1">Uncharacterized protein</fullName>
    </submittedName>
</protein>
<sequence>MLSKLTFCKLLNHVRATRDIRLCQILEESTDVAWSDELWDKAFYSSVPTSEVYDDVVVYILKHNYFLHTPVYNVADLFENIIKADALIVLMVKEKDPEDPSTMYYKHVFKGQGLQLINENSPLLKREVKYIHNVVQDKPFEDYIFVEITDKEISEVFHSELESEDLTMYNNI</sequence>
<proteinExistence type="predicted"/>
<evidence type="ECO:0000313" key="1">
    <source>
        <dbReference type="EMBL" id="DAD78132.1"/>
    </source>
</evidence>